<dbReference type="NCBIfam" id="TIGR00242">
    <property type="entry name" value="division/cell wall cluster transcriptional repressor MraZ"/>
    <property type="match status" value="1"/>
</dbReference>
<comment type="subunit">
    <text evidence="7">Forms oligomers.</text>
</comment>
<dbReference type="InterPro" id="IPR038619">
    <property type="entry name" value="MraZ_sf"/>
</dbReference>
<organism evidence="9 10">
    <name type="scientific">Fusibacter tunisiensis</name>
    <dbReference type="NCBI Taxonomy" id="1008308"/>
    <lineage>
        <taxon>Bacteria</taxon>
        <taxon>Bacillati</taxon>
        <taxon>Bacillota</taxon>
        <taxon>Clostridia</taxon>
        <taxon>Eubacteriales</taxon>
        <taxon>Eubacteriales Family XII. Incertae Sedis</taxon>
        <taxon>Fusibacter</taxon>
    </lineage>
</organism>
<dbReference type="EMBL" id="JAFBDT010000001">
    <property type="protein sequence ID" value="MBM7560493.1"/>
    <property type="molecule type" value="Genomic_DNA"/>
</dbReference>
<dbReference type="InterPro" id="IPR007159">
    <property type="entry name" value="SpoVT-AbrB_dom"/>
</dbReference>
<name>A0ABS2MM72_9FIRM</name>
<dbReference type="CDD" id="cd16320">
    <property type="entry name" value="MraZ_N"/>
    <property type="match status" value="1"/>
</dbReference>
<comment type="caution">
    <text evidence="9">The sequence shown here is derived from an EMBL/GenBank/DDBJ whole genome shotgun (WGS) entry which is preliminary data.</text>
</comment>
<dbReference type="CDD" id="cd16321">
    <property type="entry name" value="MraZ_C"/>
    <property type="match status" value="1"/>
</dbReference>
<accession>A0ABS2MM72</accession>
<evidence type="ECO:0000313" key="10">
    <source>
        <dbReference type="Proteomes" id="UP000767854"/>
    </source>
</evidence>
<dbReference type="Gene3D" id="3.40.1550.20">
    <property type="entry name" value="Transcriptional regulator MraZ domain"/>
    <property type="match status" value="1"/>
</dbReference>
<keyword evidence="6 7" id="KW-0804">Transcription</keyword>
<proteinExistence type="inferred from homology"/>
<feature type="domain" description="SpoVT-AbrB" evidence="8">
    <location>
        <begin position="76"/>
        <end position="119"/>
    </location>
</feature>
<evidence type="ECO:0000256" key="2">
    <source>
        <dbReference type="ARBA" id="ARBA00022490"/>
    </source>
</evidence>
<evidence type="ECO:0000259" key="8">
    <source>
        <dbReference type="PROSITE" id="PS51740"/>
    </source>
</evidence>
<protein>
    <recommendedName>
        <fullName evidence="1 7">Transcriptional regulator MraZ</fullName>
    </recommendedName>
</protein>
<dbReference type="InterPro" id="IPR020603">
    <property type="entry name" value="MraZ_dom"/>
</dbReference>
<dbReference type="Pfam" id="PF02381">
    <property type="entry name" value="MraZ"/>
    <property type="match status" value="2"/>
</dbReference>
<keyword evidence="4 7" id="KW-0805">Transcription regulation</keyword>
<comment type="subcellular location">
    <subcellularLocation>
        <location evidence="7">Cytoplasm</location>
        <location evidence="7">Nucleoid</location>
    </subcellularLocation>
</comment>
<dbReference type="HAMAP" id="MF_01008">
    <property type="entry name" value="MraZ"/>
    <property type="match status" value="1"/>
</dbReference>
<keyword evidence="2 7" id="KW-0963">Cytoplasm</keyword>
<gene>
    <name evidence="7" type="primary">mraZ</name>
    <name evidence="9" type="ORF">JOC49_000002</name>
</gene>
<dbReference type="SUPFAM" id="SSF89447">
    <property type="entry name" value="AbrB/MazE/MraZ-like"/>
    <property type="match status" value="1"/>
</dbReference>
<keyword evidence="10" id="KW-1185">Reference proteome</keyword>
<dbReference type="PANTHER" id="PTHR34701:SF1">
    <property type="entry name" value="TRANSCRIPTIONAL REGULATOR MRAZ"/>
    <property type="match status" value="1"/>
</dbReference>
<dbReference type="InterPro" id="IPR035644">
    <property type="entry name" value="MraZ_C"/>
</dbReference>
<dbReference type="PANTHER" id="PTHR34701">
    <property type="entry name" value="TRANSCRIPTIONAL REGULATOR MRAZ"/>
    <property type="match status" value="1"/>
</dbReference>
<evidence type="ECO:0000256" key="6">
    <source>
        <dbReference type="ARBA" id="ARBA00023163"/>
    </source>
</evidence>
<dbReference type="Proteomes" id="UP000767854">
    <property type="component" value="Unassembled WGS sequence"/>
</dbReference>
<comment type="similarity">
    <text evidence="7">Belongs to the MraZ family.</text>
</comment>
<evidence type="ECO:0000256" key="3">
    <source>
        <dbReference type="ARBA" id="ARBA00022737"/>
    </source>
</evidence>
<dbReference type="RefSeq" id="WP_204661509.1">
    <property type="nucleotide sequence ID" value="NZ_JAFBDT010000001.1"/>
</dbReference>
<dbReference type="InterPro" id="IPR035642">
    <property type="entry name" value="MraZ_N"/>
</dbReference>
<sequence>MFTGEFKHAVDAKNRLSIPAKFREKLGEAFYITKGLDHCLFVFSMTEWEQFEEKLKALPLSNKKARAFARSFFAGATECSLDKQGRILIPQNLKHYANLEKEVYVNGAGSRIEVWDSAAWESYNEFLTDNMDELAEDMTSLGISF</sequence>
<keyword evidence="3" id="KW-0677">Repeat</keyword>
<evidence type="ECO:0000313" key="9">
    <source>
        <dbReference type="EMBL" id="MBM7560493.1"/>
    </source>
</evidence>
<keyword evidence="5 7" id="KW-0238">DNA-binding</keyword>
<feature type="domain" description="SpoVT-AbrB" evidence="8">
    <location>
        <begin position="5"/>
        <end position="47"/>
    </location>
</feature>
<reference evidence="9 10" key="1">
    <citation type="submission" date="2021-01" db="EMBL/GenBank/DDBJ databases">
        <title>Genomic Encyclopedia of Type Strains, Phase IV (KMG-IV): sequencing the most valuable type-strain genomes for metagenomic binning, comparative biology and taxonomic classification.</title>
        <authorList>
            <person name="Goeker M."/>
        </authorList>
    </citation>
    <scope>NUCLEOTIDE SEQUENCE [LARGE SCALE GENOMIC DNA]</scope>
    <source>
        <strain evidence="9 10">DSM 24436</strain>
    </source>
</reference>
<evidence type="ECO:0000256" key="5">
    <source>
        <dbReference type="ARBA" id="ARBA00023125"/>
    </source>
</evidence>
<dbReference type="InterPro" id="IPR037914">
    <property type="entry name" value="SpoVT-AbrB_sf"/>
</dbReference>
<evidence type="ECO:0000256" key="7">
    <source>
        <dbReference type="HAMAP-Rule" id="MF_01008"/>
    </source>
</evidence>
<evidence type="ECO:0000256" key="1">
    <source>
        <dbReference type="ARBA" id="ARBA00013860"/>
    </source>
</evidence>
<dbReference type="PROSITE" id="PS51740">
    <property type="entry name" value="SPOVT_ABRB"/>
    <property type="match status" value="2"/>
</dbReference>
<evidence type="ECO:0000256" key="4">
    <source>
        <dbReference type="ARBA" id="ARBA00023015"/>
    </source>
</evidence>
<dbReference type="InterPro" id="IPR003444">
    <property type="entry name" value="MraZ"/>
</dbReference>